<gene>
    <name evidence="2" type="ORF">niasHS_011567</name>
</gene>
<keyword evidence="1" id="KW-0472">Membrane</keyword>
<reference evidence="2 3" key="1">
    <citation type="submission" date="2024-10" db="EMBL/GenBank/DDBJ databases">
        <authorList>
            <person name="Kim D."/>
        </authorList>
    </citation>
    <scope>NUCLEOTIDE SEQUENCE [LARGE SCALE GENOMIC DNA]</scope>
    <source>
        <strain evidence="2">Taebaek</strain>
    </source>
</reference>
<sequence length="441" mass="49974">MTPSVNIITQLINHPILITTLFPLLIIVAISGVSVLEDAKNCDGNCIQEMERLIEATPSSTGLSVNPFVYSAGQNFMHKFFSRVCDAYRGVDECMVRCESRSKQVSELKTAYSGLQFVCKEQREEFFSSLPCLSENESKGAQRCSLQINQSHMTTVLFTNSIISREFHSMQLRFSSLCRDLSSVVRCMIPIIKDNCGEKPANLLLKFIGLEFSSFELLYRQLGFDAPLPASCMALIKFALANDRAEQQKARLFTKLRTNSLNFVDNHNQKSKSEKSVSILQKPLSNNIIGFPRIHINYIDHNIQTESDRVLAFVVRNIWPMLRSEIRAIEFTHHNNLHHFRQSSSSILRDCQTIHSVFSYGQFPTFPPDDSATATDCQALAKWLLCSPSRPDGSPRMFRCELECTEQEYQLAPKIDEFKATSRHNSQPLMINSRSLCACSP</sequence>
<name>A0ABD2IW30_HETSC</name>
<keyword evidence="1" id="KW-1133">Transmembrane helix</keyword>
<proteinExistence type="predicted"/>
<evidence type="ECO:0000313" key="2">
    <source>
        <dbReference type="EMBL" id="KAL3080408.1"/>
    </source>
</evidence>
<dbReference type="PANTHER" id="PTHR36944:SF4">
    <property type="entry name" value="CPG4 DOMAIN-CONTAINING PROTEIN"/>
    <property type="match status" value="1"/>
</dbReference>
<comment type="caution">
    <text evidence="2">The sequence shown here is derived from an EMBL/GenBank/DDBJ whole genome shotgun (WGS) entry which is preliminary data.</text>
</comment>
<keyword evidence="1" id="KW-0812">Transmembrane</keyword>
<evidence type="ECO:0008006" key="4">
    <source>
        <dbReference type="Google" id="ProtNLM"/>
    </source>
</evidence>
<protein>
    <recommendedName>
        <fullName evidence="4">CPG4 domain-containing protein</fullName>
    </recommendedName>
</protein>
<dbReference type="PANTHER" id="PTHR36944">
    <property type="entry name" value="PROTEIN CBG02791-RELATED"/>
    <property type="match status" value="1"/>
</dbReference>
<accession>A0ABD2IW30</accession>
<dbReference type="AlphaFoldDB" id="A0ABD2IW30"/>
<evidence type="ECO:0000313" key="3">
    <source>
        <dbReference type="Proteomes" id="UP001620645"/>
    </source>
</evidence>
<evidence type="ECO:0000256" key="1">
    <source>
        <dbReference type="SAM" id="Phobius"/>
    </source>
</evidence>
<feature type="transmembrane region" description="Helical" evidence="1">
    <location>
        <begin position="12"/>
        <end position="36"/>
    </location>
</feature>
<keyword evidence="3" id="KW-1185">Reference proteome</keyword>
<dbReference type="Proteomes" id="UP001620645">
    <property type="component" value="Unassembled WGS sequence"/>
</dbReference>
<dbReference type="EMBL" id="JBICCN010000294">
    <property type="protein sequence ID" value="KAL3080408.1"/>
    <property type="molecule type" value="Genomic_DNA"/>
</dbReference>
<organism evidence="2 3">
    <name type="scientific">Heterodera schachtii</name>
    <name type="common">Sugarbeet cyst nematode worm</name>
    <name type="synonym">Tylenchus schachtii</name>
    <dbReference type="NCBI Taxonomy" id="97005"/>
    <lineage>
        <taxon>Eukaryota</taxon>
        <taxon>Metazoa</taxon>
        <taxon>Ecdysozoa</taxon>
        <taxon>Nematoda</taxon>
        <taxon>Chromadorea</taxon>
        <taxon>Rhabditida</taxon>
        <taxon>Tylenchina</taxon>
        <taxon>Tylenchomorpha</taxon>
        <taxon>Tylenchoidea</taxon>
        <taxon>Heteroderidae</taxon>
        <taxon>Heteroderinae</taxon>
        <taxon>Heterodera</taxon>
    </lineage>
</organism>